<dbReference type="GO" id="GO:0004470">
    <property type="term" value="F:malic enzyme activity"/>
    <property type="evidence" value="ECO:0007669"/>
    <property type="project" value="InterPro"/>
</dbReference>
<feature type="binding site" evidence="4">
    <location>
        <position position="195"/>
    </location>
    <ligand>
        <name>a divalent metal cation</name>
        <dbReference type="ChEBI" id="CHEBI:60240"/>
    </ligand>
</feature>
<dbReference type="Pfam" id="PF03949">
    <property type="entry name" value="Malic_M"/>
    <property type="match status" value="1"/>
</dbReference>
<dbReference type="SUPFAM" id="SSF53223">
    <property type="entry name" value="Aminoacid dehydrogenase-like, N-terminal domain"/>
    <property type="match status" value="1"/>
</dbReference>
<keyword evidence="8" id="KW-1185">Reference proteome</keyword>
<evidence type="ECO:0000259" key="6">
    <source>
        <dbReference type="SMART" id="SM01274"/>
    </source>
</evidence>
<dbReference type="HOGENOM" id="CLU_034446_2_1_0"/>
<dbReference type="SMART" id="SM00919">
    <property type="entry name" value="Malic_M"/>
    <property type="match status" value="1"/>
</dbReference>
<feature type="binding site" evidence="4">
    <location>
        <position position="170"/>
    </location>
    <ligand>
        <name>a divalent metal cation</name>
        <dbReference type="ChEBI" id="CHEBI:60240"/>
    </ligand>
</feature>
<evidence type="ECO:0000256" key="3">
    <source>
        <dbReference type="PIRSR" id="PIRSR000106-2"/>
    </source>
</evidence>
<dbReference type="InterPro" id="IPR037062">
    <property type="entry name" value="Malic_N_dom_sf"/>
</dbReference>
<name>A0A081BWC4_VECG1</name>
<comment type="cofactor">
    <cofactor evidence="4">
        <name>Mg(2+)</name>
        <dbReference type="ChEBI" id="CHEBI:18420"/>
    </cofactor>
    <cofactor evidence="4">
        <name>Mn(2+)</name>
        <dbReference type="ChEBI" id="CHEBI:29035"/>
    </cofactor>
    <text evidence="4">Divalent metal cations. Prefers magnesium or manganese.</text>
</comment>
<evidence type="ECO:0000256" key="1">
    <source>
        <dbReference type="ARBA" id="ARBA00008785"/>
    </source>
</evidence>
<evidence type="ECO:0000259" key="5">
    <source>
        <dbReference type="SMART" id="SM00919"/>
    </source>
</evidence>
<dbReference type="Pfam" id="PF00390">
    <property type="entry name" value="malic"/>
    <property type="match status" value="1"/>
</dbReference>
<evidence type="ECO:0000313" key="7">
    <source>
        <dbReference type="EMBL" id="GAK56629.1"/>
    </source>
</evidence>
<dbReference type="InterPro" id="IPR012302">
    <property type="entry name" value="Malic_NAD-bd"/>
</dbReference>
<keyword evidence="4" id="KW-0479">Metal-binding</keyword>
<feature type="binding site" evidence="3">
    <location>
        <position position="359"/>
    </location>
    <ligand>
        <name>(S)-malate</name>
        <dbReference type="ChEBI" id="CHEBI:15589"/>
    </ligand>
</feature>
<gene>
    <name evidence="7" type="ORF">U27_03592</name>
</gene>
<dbReference type="eggNOG" id="COG0281">
    <property type="taxonomic scope" value="Bacteria"/>
</dbReference>
<protein>
    <submittedName>
        <fullName evidence="7">Malate dehydrogenase</fullName>
    </submittedName>
</protein>
<dbReference type="InterPro" id="IPR051674">
    <property type="entry name" value="Malate_Decarboxylase"/>
</dbReference>
<dbReference type="PANTHER" id="PTHR43237">
    <property type="entry name" value="NADP-DEPENDENT MALIC ENZYME"/>
    <property type="match status" value="1"/>
</dbReference>
<dbReference type="InterPro" id="IPR045213">
    <property type="entry name" value="Malic_NAD-bd_bact_type"/>
</dbReference>
<sequence length="485" mass="52986">MAKVNWTLDNLNEIFVEASLTQEQIAKAKTLFLKRLAEQAHRFYGGKMQTVPKAGVFGFNWFNVWYTPGVSKISTTIRDDNETSYELSNRGNYVAVVSDSTRVLGDGDCTPPGGLGVMEGKSFLMKYLGGIDATALCIDSRNEKGEHDPDKIIEFVKMVQPSFGAINLEDISQPNCYKVLDTLREVCDIPVWHDDAQGTACVTLAGLLNALKIVDKPLSDVKIVFLGAGASNATIARIILAAGGNPEKMIMFDSRGGLHKDRQDIKADTRFYRKWELCEQTNPAKINTFDEGMKDADVLIALSTPGPNTVKPQSISLMAEKSIVFTCANPVPEIYPYAAKEAGAYIVATGRGDFPNQVNNSVGFPGILKGALLVRARQISDGMAIAAAESLAKYAENRGIGPENIIATMDEAGVFAYEAADVAMQAIKEGLARITMTREEAYNKADADIKHARELTHKLIEHGMIKRPPETMLQEALDWAIKQVA</sequence>
<dbReference type="PANTHER" id="PTHR43237:SF4">
    <property type="entry name" value="NADP-DEPENDENT MALIC ENZYME"/>
    <property type="match status" value="1"/>
</dbReference>
<dbReference type="InterPro" id="IPR012301">
    <property type="entry name" value="Malic_N_dom"/>
</dbReference>
<dbReference type="InterPro" id="IPR046346">
    <property type="entry name" value="Aminoacid_DH-like_N_sf"/>
</dbReference>
<comment type="similarity">
    <text evidence="1">Belongs to the malic enzymes family.</text>
</comment>
<dbReference type="SMART" id="SM01274">
    <property type="entry name" value="malic"/>
    <property type="match status" value="1"/>
</dbReference>
<dbReference type="Gene3D" id="3.40.50.720">
    <property type="entry name" value="NAD(P)-binding Rossmann-like Domain"/>
    <property type="match status" value="1"/>
</dbReference>
<dbReference type="Gene3D" id="3.40.50.10380">
    <property type="entry name" value="Malic enzyme, N-terminal domain"/>
    <property type="match status" value="1"/>
</dbReference>
<dbReference type="STRING" id="1499967.U27_03592"/>
<feature type="domain" description="Malic enzyme NAD-binding" evidence="5">
    <location>
        <begin position="196"/>
        <end position="427"/>
    </location>
</feature>
<feature type="binding site" evidence="3">
    <location>
        <position position="102"/>
    </location>
    <ligand>
        <name>(S)-malate</name>
        <dbReference type="ChEBI" id="CHEBI:15589"/>
    </ligand>
</feature>
<evidence type="ECO:0000256" key="2">
    <source>
        <dbReference type="ARBA" id="ARBA00023002"/>
    </source>
</evidence>
<dbReference type="GO" id="GO:0051287">
    <property type="term" value="F:NAD binding"/>
    <property type="evidence" value="ECO:0007669"/>
    <property type="project" value="InterPro"/>
</dbReference>
<feature type="domain" description="Malic enzyme N-terminal" evidence="6">
    <location>
        <begin position="45"/>
        <end position="184"/>
    </location>
</feature>
<dbReference type="Proteomes" id="UP000030661">
    <property type="component" value="Unassembled WGS sequence"/>
</dbReference>
<dbReference type="PIRSF" id="PIRSF000106">
    <property type="entry name" value="ME"/>
    <property type="match status" value="1"/>
</dbReference>
<evidence type="ECO:0000313" key="8">
    <source>
        <dbReference type="Proteomes" id="UP000030661"/>
    </source>
</evidence>
<dbReference type="GO" id="GO:0046872">
    <property type="term" value="F:metal ion binding"/>
    <property type="evidence" value="ECO:0007669"/>
    <property type="project" value="UniProtKB-KW"/>
</dbReference>
<dbReference type="SUPFAM" id="SSF51735">
    <property type="entry name" value="NAD(P)-binding Rossmann-fold domains"/>
    <property type="match status" value="1"/>
</dbReference>
<dbReference type="InterPro" id="IPR036291">
    <property type="entry name" value="NAD(P)-bd_dom_sf"/>
</dbReference>
<organism evidence="7">
    <name type="scientific">Vecturithrix granuli</name>
    <dbReference type="NCBI Taxonomy" id="1499967"/>
    <lineage>
        <taxon>Bacteria</taxon>
        <taxon>Candidatus Moduliflexota</taxon>
        <taxon>Candidatus Vecturitrichia</taxon>
        <taxon>Candidatus Vecturitrichales</taxon>
        <taxon>Candidatus Vecturitrichaceae</taxon>
        <taxon>Candidatus Vecturithrix</taxon>
    </lineage>
</organism>
<dbReference type="GO" id="GO:0016616">
    <property type="term" value="F:oxidoreductase activity, acting on the CH-OH group of donors, NAD or NADP as acceptor"/>
    <property type="evidence" value="ECO:0007669"/>
    <property type="project" value="InterPro"/>
</dbReference>
<dbReference type="InterPro" id="IPR001891">
    <property type="entry name" value="Malic_OxRdtase"/>
</dbReference>
<reference evidence="7" key="1">
    <citation type="journal article" date="2015" name="PeerJ">
        <title>First genomic representation of candidate bacterial phylum KSB3 points to enhanced environmental sensing as a trigger of wastewater bulking.</title>
        <authorList>
            <person name="Sekiguchi Y."/>
            <person name="Ohashi A."/>
            <person name="Parks D.H."/>
            <person name="Yamauchi T."/>
            <person name="Tyson G.W."/>
            <person name="Hugenholtz P."/>
        </authorList>
    </citation>
    <scope>NUCLEOTIDE SEQUENCE [LARGE SCALE GENOMIC DNA]</scope>
</reference>
<keyword evidence="2" id="KW-0560">Oxidoreductase</keyword>
<proteinExistence type="inferred from homology"/>
<accession>A0A081BWC4</accession>
<dbReference type="EMBL" id="DF820465">
    <property type="protein sequence ID" value="GAK56629.1"/>
    <property type="molecule type" value="Genomic_DNA"/>
</dbReference>
<evidence type="ECO:0000256" key="4">
    <source>
        <dbReference type="PIRSR" id="PIRSR000106-3"/>
    </source>
</evidence>
<feature type="binding site" evidence="4">
    <location>
        <position position="169"/>
    </location>
    <ligand>
        <name>a divalent metal cation</name>
        <dbReference type="ChEBI" id="CHEBI:60240"/>
    </ligand>
</feature>
<dbReference type="CDD" id="cd05311">
    <property type="entry name" value="NAD_bind_2_malic_enz"/>
    <property type="match status" value="1"/>
</dbReference>
<dbReference type="AlphaFoldDB" id="A0A081BWC4"/>